<feature type="transmembrane region" description="Helical" evidence="5">
    <location>
        <begin position="304"/>
        <end position="323"/>
    </location>
</feature>
<dbReference type="InterPro" id="IPR000276">
    <property type="entry name" value="GPCR_Rhodpsn"/>
</dbReference>
<sequence>MNVSSGNVTVVIEYRDSFTKAVAKNVIVVVLGISINYINAGLIQTFCEQEIFYTKPRYILFFHLVINDMIQVSLTISIFIISYILYKIQVFVCCTLILIALFTTENTPLNLACMAVECYIAVCMPLHHVRICTIRRTWMLVGLIWATSMLSVLPDLFITLATERLSYFYSNVFCLRETAFRHPTLIKRRDATYILYLVLVWLVIFYTYFKILFTAKSASKDAKKARNTIVLHGFQVLLCMTTYAEPLVLPRSVSSFVYGVRDKAFRKHLKRYLFCKMCQKFPEMNSSSVNATSVARFTDSFGKAMAKNVIVVFIGISINYINVKLIHTYRKHQIFHTNPRYVLFIHMVVNDMIQMSLTVTLFIISYTVYTLNVSVCCVMILVALFTTENTPLNLACMAAECYIAVCMPLRHVQICTVKRTLTLIGLIWTTSVLSVLPDLFITLATEPLGFFNSKIFCIRHTVFPNPLIVKKRDVTYIVCLVVVWIVIIYTYFKILFTAKTASKDAKKARNTILLHGFQVLLCMSTYVSPPLLDVLQRAFPKHYNDVLFASYITVQVVPRSVSPIIYGVRDNAFRKYLKRYLLCKWS</sequence>
<evidence type="ECO:0000256" key="3">
    <source>
        <dbReference type="ARBA" id="ARBA00022989"/>
    </source>
</evidence>
<feature type="non-terminal residue" evidence="7">
    <location>
        <position position="1"/>
    </location>
</feature>
<keyword evidence="2 5" id="KW-0812">Transmembrane</keyword>
<dbReference type="AlphaFoldDB" id="A0A8S4BJN9"/>
<dbReference type="GO" id="GO:0005549">
    <property type="term" value="F:odorant binding"/>
    <property type="evidence" value="ECO:0007669"/>
    <property type="project" value="TreeGrafter"/>
</dbReference>
<feature type="transmembrane region" description="Helical" evidence="5">
    <location>
        <begin position="193"/>
        <end position="213"/>
    </location>
</feature>
<evidence type="ECO:0000256" key="5">
    <source>
        <dbReference type="SAM" id="Phobius"/>
    </source>
</evidence>
<accession>A0A8S4BJN9</accession>
<comment type="subcellular location">
    <subcellularLocation>
        <location evidence="1">Membrane</location>
    </subcellularLocation>
</comment>
<dbReference type="OrthoDB" id="8937503at2759"/>
<feature type="transmembrane region" description="Helical" evidence="5">
    <location>
        <begin position="548"/>
        <end position="568"/>
    </location>
</feature>
<evidence type="ECO:0000256" key="4">
    <source>
        <dbReference type="ARBA" id="ARBA00023136"/>
    </source>
</evidence>
<dbReference type="GO" id="GO:0004930">
    <property type="term" value="F:G protein-coupled receptor activity"/>
    <property type="evidence" value="ECO:0007669"/>
    <property type="project" value="InterPro"/>
</dbReference>
<feature type="transmembrane region" description="Helical" evidence="5">
    <location>
        <begin position="512"/>
        <end position="528"/>
    </location>
</feature>
<dbReference type="GO" id="GO:0016020">
    <property type="term" value="C:membrane"/>
    <property type="evidence" value="ECO:0007669"/>
    <property type="project" value="UniProtKB-SubCell"/>
</dbReference>
<dbReference type="SUPFAM" id="SSF81321">
    <property type="entry name" value="Family A G protein-coupled receptor-like"/>
    <property type="match status" value="2"/>
</dbReference>
<feature type="transmembrane region" description="Helical" evidence="5">
    <location>
        <begin position="474"/>
        <end position="492"/>
    </location>
</feature>
<keyword evidence="3 5" id="KW-1133">Transmembrane helix</keyword>
<dbReference type="CDD" id="cd00637">
    <property type="entry name" value="7tm_classA_rhodopsin-like"/>
    <property type="match status" value="2"/>
</dbReference>
<dbReference type="PANTHER" id="PTHR26451:SF998">
    <property type="entry name" value="ODORANT RECEPTOR-RELATED"/>
    <property type="match status" value="1"/>
</dbReference>
<feature type="transmembrane region" description="Helical" evidence="5">
    <location>
        <begin position="109"/>
        <end position="126"/>
    </location>
</feature>
<dbReference type="PROSITE" id="PS50262">
    <property type="entry name" value="G_PROTEIN_RECEP_F1_2"/>
    <property type="match status" value="2"/>
</dbReference>
<evidence type="ECO:0000313" key="7">
    <source>
        <dbReference type="EMBL" id="CAG5978070.1"/>
    </source>
</evidence>
<reference evidence="7" key="1">
    <citation type="submission" date="2021-05" db="EMBL/GenBank/DDBJ databases">
        <authorList>
            <person name="Tigano A."/>
        </authorList>
    </citation>
    <scope>NUCLEOTIDE SEQUENCE</scope>
</reference>
<feature type="domain" description="G-protein coupled receptors family 1 profile" evidence="6">
    <location>
        <begin position="38"/>
        <end position="243"/>
    </location>
</feature>
<keyword evidence="4 5" id="KW-0472">Membrane</keyword>
<name>A0A8S4BJN9_9TELE</name>
<feature type="transmembrane region" description="Helical" evidence="5">
    <location>
        <begin position="21"/>
        <end position="38"/>
    </location>
</feature>
<dbReference type="FunFam" id="1.20.1070.10:FF:000096">
    <property type="entry name" value="Odorant receptor 131-2"/>
    <property type="match status" value="2"/>
</dbReference>
<dbReference type="GO" id="GO:0004984">
    <property type="term" value="F:olfactory receptor activity"/>
    <property type="evidence" value="ECO:0007669"/>
    <property type="project" value="TreeGrafter"/>
</dbReference>
<dbReference type="InterPro" id="IPR017452">
    <property type="entry name" value="GPCR_Rhodpsn_7TM"/>
</dbReference>
<keyword evidence="8" id="KW-1185">Reference proteome</keyword>
<organism evidence="7 8">
    <name type="scientific">Menidia menidia</name>
    <name type="common">Atlantic silverside</name>
    <dbReference type="NCBI Taxonomy" id="238744"/>
    <lineage>
        <taxon>Eukaryota</taxon>
        <taxon>Metazoa</taxon>
        <taxon>Chordata</taxon>
        <taxon>Craniata</taxon>
        <taxon>Vertebrata</taxon>
        <taxon>Euteleostomi</taxon>
        <taxon>Actinopterygii</taxon>
        <taxon>Neopterygii</taxon>
        <taxon>Teleostei</taxon>
        <taxon>Neoteleostei</taxon>
        <taxon>Acanthomorphata</taxon>
        <taxon>Ovalentaria</taxon>
        <taxon>Atherinomorphae</taxon>
        <taxon>Atheriniformes</taxon>
        <taxon>Atherinopsidae</taxon>
        <taxon>Menidiinae</taxon>
        <taxon>Menidia</taxon>
    </lineage>
</organism>
<protein>
    <submittedName>
        <fullName evidence="7">(Atlantic silverside) hypothetical protein</fullName>
    </submittedName>
</protein>
<dbReference type="Pfam" id="PF00001">
    <property type="entry name" value="7tm_1"/>
    <property type="match status" value="2"/>
</dbReference>
<dbReference type="Proteomes" id="UP000677803">
    <property type="component" value="Unassembled WGS sequence"/>
</dbReference>
<feature type="transmembrane region" description="Helical" evidence="5">
    <location>
        <begin position="357"/>
        <end position="385"/>
    </location>
</feature>
<feature type="transmembrane region" description="Helical" evidence="5">
    <location>
        <begin position="58"/>
        <end position="79"/>
    </location>
</feature>
<dbReference type="InterPro" id="IPR052921">
    <property type="entry name" value="GPCR1_Superfamily_Member"/>
</dbReference>
<feature type="transmembrane region" description="Helical" evidence="5">
    <location>
        <begin position="138"/>
        <end position="161"/>
    </location>
</feature>
<dbReference type="Gene3D" id="1.20.1070.10">
    <property type="entry name" value="Rhodopsin 7-helix transmembrane proteins"/>
    <property type="match status" value="2"/>
</dbReference>
<evidence type="ECO:0000256" key="2">
    <source>
        <dbReference type="ARBA" id="ARBA00022692"/>
    </source>
</evidence>
<feature type="domain" description="G-protein coupled receptors family 1 profile" evidence="6">
    <location>
        <begin position="318"/>
        <end position="566"/>
    </location>
</feature>
<evidence type="ECO:0000256" key="1">
    <source>
        <dbReference type="ARBA" id="ARBA00004370"/>
    </source>
</evidence>
<dbReference type="PANTHER" id="PTHR26451">
    <property type="entry name" value="G_PROTEIN_RECEP_F1_2 DOMAIN-CONTAINING PROTEIN"/>
    <property type="match status" value="1"/>
</dbReference>
<gene>
    <name evidence="7" type="ORF">MMEN_LOCUS15951</name>
</gene>
<feature type="transmembrane region" description="Helical" evidence="5">
    <location>
        <begin position="421"/>
        <end position="444"/>
    </location>
</feature>
<evidence type="ECO:0000313" key="8">
    <source>
        <dbReference type="Proteomes" id="UP000677803"/>
    </source>
</evidence>
<comment type="caution">
    <text evidence="7">The sequence shown here is derived from an EMBL/GenBank/DDBJ whole genome shotgun (WGS) entry which is preliminary data.</text>
</comment>
<dbReference type="EMBL" id="CAJRST010033334">
    <property type="protein sequence ID" value="CAG5978070.1"/>
    <property type="molecule type" value="Genomic_DNA"/>
</dbReference>
<feature type="transmembrane region" description="Helical" evidence="5">
    <location>
        <begin position="225"/>
        <end position="244"/>
    </location>
</feature>
<proteinExistence type="predicted"/>
<feature type="transmembrane region" description="Helical" evidence="5">
    <location>
        <begin position="84"/>
        <end position="103"/>
    </location>
</feature>
<evidence type="ECO:0000259" key="6">
    <source>
        <dbReference type="PROSITE" id="PS50262"/>
    </source>
</evidence>